<dbReference type="InterPro" id="IPR000445">
    <property type="entry name" value="HhH_motif"/>
</dbReference>
<keyword evidence="10" id="KW-0411">Iron-sulfur</keyword>
<dbReference type="Gene3D" id="1.10.1670.10">
    <property type="entry name" value="Helix-hairpin-Helix base-excision DNA repair enzymes (C-terminal)"/>
    <property type="match status" value="1"/>
</dbReference>
<keyword evidence="6" id="KW-0479">Metal-binding</keyword>
<evidence type="ECO:0000256" key="13">
    <source>
        <dbReference type="RuleBase" id="RU365096"/>
    </source>
</evidence>
<comment type="caution">
    <text evidence="15">The sequence shown here is derived from an EMBL/GenBank/DDBJ whole genome shotgun (WGS) entry which is preliminary data.</text>
</comment>
<evidence type="ECO:0000256" key="2">
    <source>
        <dbReference type="ARBA" id="ARBA00008343"/>
    </source>
</evidence>
<dbReference type="Pfam" id="PF14815">
    <property type="entry name" value="NUDIX_4"/>
    <property type="match status" value="1"/>
</dbReference>
<dbReference type="Gene3D" id="3.90.79.10">
    <property type="entry name" value="Nucleoside Triphosphate Pyrophosphohydrolase"/>
    <property type="match status" value="1"/>
</dbReference>
<dbReference type="Gene3D" id="1.10.340.30">
    <property type="entry name" value="Hypothetical protein, domain 2"/>
    <property type="match status" value="1"/>
</dbReference>
<evidence type="ECO:0000256" key="7">
    <source>
        <dbReference type="ARBA" id="ARBA00022763"/>
    </source>
</evidence>
<dbReference type="InterPro" id="IPR015797">
    <property type="entry name" value="NUDIX_hydrolase-like_dom_sf"/>
</dbReference>
<dbReference type="GO" id="GO:0000701">
    <property type="term" value="F:purine-specific mismatch base pair DNA N-glycosylase activity"/>
    <property type="evidence" value="ECO:0007669"/>
    <property type="project" value="UniProtKB-EC"/>
</dbReference>
<keyword evidence="8" id="KW-0378">Hydrolase</keyword>
<evidence type="ECO:0000256" key="9">
    <source>
        <dbReference type="ARBA" id="ARBA00023004"/>
    </source>
</evidence>
<reference evidence="15" key="1">
    <citation type="journal article" date="2021" name="PeerJ">
        <title>Extensive microbial diversity within the chicken gut microbiome revealed by metagenomics and culture.</title>
        <authorList>
            <person name="Gilroy R."/>
            <person name="Ravi A."/>
            <person name="Getino M."/>
            <person name="Pursley I."/>
            <person name="Horton D.L."/>
            <person name="Alikhan N.F."/>
            <person name="Baker D."/>
            <person name="Gharbi K."/>
            <person name="Hall N."/>
            <person name="Watson M."/>
            <person name="Adriaenssens E.M."/>
            <person name="Foster-Nyarko E."/>
            <person name="Jarju S."/>
            <person name="Secka A."/>
            <person name="Antonio M."/>
            <person name="Oren A."/>
            <person name="Chaudhuri R.R."/>
            <person name="La Ragione R."/>
            <person name="Hildebrand F."/>
            <person name="Pallen M.J."/>
        </authorList>
    </citation>
    <scope>NUCLEOTIDE SEQUENCE</scope>
    <source>
        <strain evidence="15">CHK199-9574</strain>
    </source>
</reference>
<comment type="cofactor">
    <cofactor evidence="13">
        <name>[4Fe-4S] cluster</name>
        <dbReference type="ChEBI" id="CHEBI:49883"/>
    </cofactor>
    <text evidence="13">Binds 1 [4Fe-4S] cluster.</text>
</comment>
<reference evidence="15" key="2">
    <citation type="submission" date="2021-04" db="EMBL/GenBank/DDBJ databases">
        <authorList>
            <person name="Gilroy R."/>
        </authorList>
    </citation>
    <scope>NUCLEOTIDE SEQUENCE</scope>
    <source>
        <strain evidence="15">CHK199-9574</strain>
    </source>
</reference>
<dbReference type="InterPro" id="IPR004035">
    <property type="entry name" value="Endouclease-III_FeS-bd_BS"/>
</dbReference>
<name>A0A9D1Z8V1_9FIRM</name>
<dbReference type="GO" id="GO:0034039">
    <property type="term" value="F:8-oxo-7,8-dihydroguanine DNA N-glycosylase activity"/>
    <property type="evidence" value="ECO:0007669"/>
    <property type="project" value="TreeGrafter"/>
</dbReference>
<evidence type="ECO:0000313" key="15">
    <source>
        <dbReference type="EMBL" id="HIY78622.1"/>
    </source>
</evidence>
<dbReference type="Pfam" id="PF00730">
    <property type="entry name" value="HhH-GPD"/>
    <property type="match status" value="1"/>
</dbReference>
<dbReference type="SUPFAM" id="SSF48150">
    <property type="entry name" value="DNA-glycosylase"/>
    <property type="match status" value="1"/>
</dbReference>
<keyword evidence="9 13" id="KW-0408">Iron</keyword>
<dbReference type="GO" id="GO:0006284">
    <property type="term" value="P:base-excision repair"/>
    <property type="evidence" value="ECO:0007669"/>
    <property type="project" value="UniProtKB-UniRule"/>
</dbReference>
<dbReference type="SMART" id="SM00478">
    <property type="entry name" value="ENDO3c"/>
    <property type="match status" value="1"/>
</dbReference>
<keyword evidence="11" id="KW-0234">DNA repair</keyword>
<dbReference type="InterPro" id="IPR029119">
    <property type="entry name" value="MutY_C"/>
</dbReference>
<organism evidence="15 16">
    <name type="scientific">Candidatus Borkfalkia excrementavium</name>
    <dbReference type="NCBI Taxonomy" id="2838505"/>
    <lineage>
        <taxon>Bacteria</taxon>
        <taxon>Bacillati</taxon>
        <taxon>Bacillota</taxon>
        <taxon>Clostridia</taxon>
        <taxon>Christensenellales</taxon>
        <taxon>Christensenellaceae</taxon>
        <taxon>Candidatus Borkfalkia</taxon>
    </lineage>
</organism>
<accession>A0A9D1Z8V1</accession>
<dbReference type="GO" id="GO:0051539">
    <property type="term" value="F:4 iron, 4 sulfur cluster binding"/>
    <property type="evidence" value="ECO:0007669"/>
    <property type="project" value="UniProtKB-UniRule"/>
</dbReference>
<evidence type="ECO:0000256" key="10">
    <source>
        <dbReference type="ARBA" id="ARBA00023014"/>
    </source>
</evidence>
<dbReference type="InterPro" id="IPR004036">
    <property type="entry name" value="Endonuclease-III-like_CS2"/>
</dbReference>
<dbReference type="GO" id="GO:0006298">
    <property type="term" value="P:mismatch repair"/>
    <property type="evidence" value="ECO:0007669"/>
    <property type="project" value="TreeGrafter"/>
</dbReference>
<comment type="similarity">
    <text evidence="2 13">Belongs to the Nth/MutY family.</text>
</comment>
<feature type="domain" description="HhH-GPD" evidence="14">
    <location>
        <begin position="42"/>
        <end position="189"/>
    </location>
</feature>
<keyword evidence="5" id="KW-0004">4Fe-4S</keyword>
<dbReference type="CDD" id="cd03431">
    <property type="entry name" value="NUDIX_DNA_Glycosylase_C-MutY"/>
    <property type="match status" value="1"/>
</dbReference>
<proteinExistence type="inferred from homology"/>
<keyword evidence="7 13" id="KW-0227">DNA damage</keyword>
<gene>
    <name evidence="15" type="ORF">H9728_06215</name>
</gene>
<evidence type="ECO:0000256" key="8">
    <source>
        <dbReference type="ARBA" id="ARBA00022801"/>
    </source>
</evidence>
<dbReference type="PROSITE" id="PS00764">
    <property type="entry name" value="ENDONUCLEASE_III_1"/>
    <property type="match status" value="1"/>
</dbReference>
<dbReference type="PANTHER" id="PTHR42944">
    <property type="entry name" value="ADENINE DNA GLYCOSYLASE"/>
    <property type="match status" value="1"/>
</dbReference>
<dbReference type="InterPro" id="IPR044298">
    <property type="entry name" value="MIG/MutY"/>
</dbReference>
<evidence type="ECO:0000256" key="4">
    <source>
        <dbReference type="ARBA" id="ARBA00022023"/>
    </source>
</evidence>
<dbReference type="GO" id="GO:0046872">
    <property type="term" value="F:metal ion binding"/>
    <property type="evidence" value="ECO:0007669"/>
    <property type="project" value="UniProtKB-UniRule"/>
</dbReference>
<evidence type="ECO:0000256" key="3">
    <source>
        <dbReference type="ARBA" id="ARBA00012045"/>
    </source>
</evidence>
<evidence type="ECO:0000313" key="16">
    <source>
        <dbReference type="Proteomes" id="UP000824135"/>
    </source>
</evidence>
<dbReference type="PANTHER" id="PTHR42944:SF1">
    <property type="entry name" value="ADENINE DNA GLYCOSYLASE"/>
    <property type="match status" value="1"/>
</dbReference>
<evidence type="ECO:0000256" key="6">
    <source>
        <dbReference type="ARBA" id="ARBA00022723"/>
    </source>
</evidence>
<dbReference type="AlphaFoldDB" id="A0A9D1Z8V1"/>
<dbReference type="GO" id="GO:0035485">
    <property type="term" value="F:adenine/guanine mispair binding"/>
    <property type="evidence" value="ECO:0007669"/>
    <property type="project" value="TreeGrafter"/>
</dbReference>
<evidence type="ECO:0000256" key="12">
    <source>
        <dbReference type="ARBA" id="ARBA00023295"/>
    </source>
</evidence>
<dbReference type="PROSITE" id="PS01155">
    <property type="entry name" value="ENDONUCLEASE_III_2"/>
    <property type="match status" value="1"/>
</dbReference>
<dbReference type="Pfam" id="PF00633">
    <property type="entry name" value="HHH"/>
    <property type="match status" value="1"/>
</dbReference>
<dbReference type="SUPFAM" id="SSF55811">
    <property type="entry name" value="Nudix"/>
    <property type="match status" value="1"/>
</dbReference>
<dbReference type="EC" id="3.2.2.31" evidence="3 13"/>
<dbReference type="GO" id="GO:0032357">
    <property type="term" value="F:oxidized purine DNA binding"/>
    <property type="evidence" value="ECO:0007669"/>
    <property type="project" value="TreeGrafter"/>
</dbReference>
<dbReference type="EMBL" id="DXCO01000038">
    <property type="protein sequence ID" value="HIY78622.1"/>
    <property type="molecule type" value="Genomic_DNA"/>
</dbReference>
<sequence>MDRKETLGSLPPRILPWYDENKRSLPWRIDRDPYRVWVSEIMLQQTRVEAAKDHYVHFLRELPDVRALAECPEEKLMKLWEGLGYYSRAKNMRKAAREILARGGFPERAEDLEKLSGIGKYTAGAIASIAFEQPSPAVDGNVVRVLARILGDAEAQDVLRKRYFAELAPAYPEKRRGDFTQSLMELGATVCLPASPKCLLCPVRDVCATQSDALPAKREKPERKETQMTVFVFENGRGIWLGKRGSGVLSGMAEFYNTEGRLTEAEAEAYLQNAGLASFSLRRAGAHKHVFTHLVWHMTAYAVRTEEDLSALPAFSSLRFYDKKQAEEKISLPSAFRWCMKY</sequence>
<comment type="function">
    <text evidence="13">Adenine glycosylase active on G-A mispairs.</text>
</comment>
<dbReference type="InterPro" id="IPR003265">
    <property type="entry name" value="HhH-GPD_domain"/>
</dbReference>
<evidence type="ECO:0000256" key="1">
    <source>
        <dbReference type="ARBA" id="ARBA00000843"/>
    </source>
</evidence>
<dbReference type="InterPro" id="IPR011257">
    <property type="entry name" value="DNA_glycosylase"/>
</dbReference>
<protein>
    <recommendedName>
        <fullName evidence="4 13">Adenine DNA glycosylase</fullName>
        <ecNumber evidence="3 13">3.2.2.31</ecNumber>
    </recommendedName>
</protein>
<dbReference type="Proteomes" id="UP000824135">
    <property type="component" value="Unassembled WGS sequence"/>
</dbReference>
<evidence type="ECO:0000256" key="5">
    <source>
        <dbReference type="ARBA" id="ARBA00022485"/>
    </source>
</evidence>
<dbReference type="InterPro" id="IPR023170">
    <property type="entry name" value="HhH_base_excis_C"/>
</dbReference>
<keyword evidence="12 13" id="KW-0326">Glycosidase</keyword>
<evidence type="ECO:0000256" key="11">
    <source>
        <dbReference type="ARBA" id="ARBA00023204"/>
    </source>
</evidence>
<dbReference type="CDD" id="cd00056">
    <property type="entry name" value="ENDO3c"/>
    <property type="match status" value="1"/>
</dbReference>
<evidence type="ECO:0000259" key="14">
    <source>
        <dbReference type="SMART" id="SM00478"/>
    </source>
</evidence>
<comment type="catalytic activity">
    <reaction evidence="1 13">
        <text>Hydrolyzes free adenine bases from 7,8-dihydro-8-oxoguanine:adenine mismatched double-stranded DNA, leaving an apurinic site.</text>
        <dbReference type="EC" id="3.2.2.31"/>
    </reaction>
</comment>